<protein>
    <submittedName>
        <fullName evidence="1">Uncharacterized protein</fullName>
    </submittedName>
</protein>
<organism evidence="1">
    <name type="scientific">bioreactor metagenome</name>
    <dbReference type="NCBI Taxonomy" id="1076179"/>
    <lineage>
        <taxon>unclassified sequences</taxon>
        <taxon>metagenomes</taxon>
        <taxon>ecological metagenomes</taxon>
    </lineage>
</organism>
<dbReference type="AlphaFoldDB" id="A0A645FNR3"/>
<name>A0A645FNR3_9ZZZZ</name>
<evidence type="ECO:0000313" key="1">
    <source>
        <dbReference type="EMBL" id="MPN16065.1"/>
    </source>
</evidence>
<gene>
    <name evidence="1" type="ORF">SDC9_163403</name>
</gene>
<accession>A0A645FNR3</accession>
<sequence>MYLFREVVTFIRAITDTQCCQHIPFGSDTHTGTASLQGLTLDFFPEVTFGIFYLFRFGVSFNLFKDQVDLFRFQIHDIIHNTLRQADMLAK</sequence>
<proteinExistence type="predicted"/>
<comment type="caution">
    <text evidence="1">The sequence shown here is derived from an EMBL/GenBank/DDBJ whole genome shotgun (WGS) entry which is preliminary data.</text>
</comment>
<reference evidence="1" key="1">
    <citation type="submission" date="2019-08" db="EMBL/GenBank/DDBJ databases">
        <authorList>
            <person name="Kucharzyk K."/>
            <person name="Murdoch R.W."/>
            <person name="Higgins S."/>
            <person name="Loffler F."/>
        </authorList>
    </citation>
    <scope>NUCLEOTIDE SEQUENCE</scope>
</reference>
<dbReference type="EMBL" id="VSSQ01062965">
    <property type="protein sequence ID" value="MPN16065.1"/>
    <property type="molecule type" value="Genomic_DNA"/>
</dbReference>